<gene>
    <name evidence="1" type="ORF">ElyMa_006813200</name>
</gene>
<protein>
    <submittedName>
        <fullName evidence="1">Kelch-like protein 9</fullName>
    </submittedName>
</protein>
<dbReference type="EMBL" id="BMAT01013642">
    <property type="protein sequence ID" value="GFS17079.1"/>
    <property type="molecule type" value="Genomic_DNA"/>
</dbReference>
<sequence>MMMMAILSISVVIRSYDPEDGLWREVREGKAFLPHEREKHNMVPIGNSKILVLAGRGFDQETFSEKDEGAVCHYNLGGVEYDKAVGGLKPEWDLDHPGMPHPRSNAAILLLGRNVWAIGGLSYNKGTGVNTVGYYDIKRRRWREAFPLPEGHYSNLDGVLLHIPVTNKDFCFVDRFIYDRWIMW</sequence>
<dbReference type="Proteomes" id="UP000762676">
    <property type="component" value="Unassembled WGS sequence"/>
</dbReference>
<evidence type="ECO:0000313" key="2">
    <source>
        <dbReference type="Proteomes" id="UP000762676"/>
    </source>
</evidence>
<dbReference type="Gene3D" id="2.120.10.80">
    <property type="entry name" value="Kelch-type beta propeller"/>
    <property type="match status" value="1"/>
</dbReference>
<keyword evidence="2" id="KW-1185">Reference proteome</keyword>
<reference evidence="1 2" key="1">
    <citation type="journal article" date="2021" name="Elife">
        <title>Chloroplast acquisition without the gene transfer in kleptoplastic sea slugs, Plakobranchus ocellatus.</title>
        <authorList>
            <person name="Maeda T."/>
            <person name="Takahashi S."/>
            <person name="Yoshida T."/>
            <person name="Shimamura S."/>
            <person name="Takaki Y."/>
            <person name="Nagai Y."/>
            <person name="Toyoda A."/>
            <person name="Suzuki Y."/>
            <person name="Arimoto A."/>
            <person name="Ishii H."/>
            <person name="Satoh N."/>
            <person name="Nishiyama T."/>
            <person name="Hasebe M."/>
            <person name="Maruyama T."/>
            <person name="Minagawa J."/>
            <person name="Obokata J."/>
            <person name="Shigenobu S."/>
        </authorList>
    </citation>
    <scope>NUCLEOTIDE SEQUENCE [LARGE SCALE GENOMIC DNA]</scope>
</reference>
<name>A0AAV4J532_9GAST</name>
<dbReference type="AlphaFoldDB" id="A0AAV4J532"/>
<comment type="caution">
    <text evidence="1">The sequence shown here is derived from an EMBL/GenBank/DDBJ whole genome shotgun (WGS) entry which is preliminary data.</text>
</comment>
<dbReference type="InterPro" id="IPR015915">
    <property type="entry name" value="Kelch-typ_b-propeller"/>
</dbReference>
<dbReference type="SUPFAM" id="SSF117281">
    <property type="entry name" value="Kelch motif"/>
    <property type="match status" value="1"/>
</dbReference>
<proteinExistence type="predicted"/>
<accession>A0AAV4J532</accession>
<evidence type="ECO:0000313" key="1">
    <source>
        <dbReference type="EMBL" id="GFS17079.1"/>
    </source>
</evidence>
<organism evidence="1 2">
    <name type="scientific">Elysia marginata</name>
    <dbReference type="NCBI Taxonomy" id="1093978"/>
    <lineage>
        <taxon>Eukaryota</taxon>
        <taxon>Metazoa</taxon>
        <taxon>Spiralia</taxon>
        <taxon>Lophotrochozoa</taxon>
        <taxon>Mollusca</taxon>
        <taxon>Gastropoda</taxon>
        <taxon>Heterobranchia</taxon>
        <taxon>Euthyneura</taxon>
        <taxon>Panpulmonata</taxon>
        <taxon>Sacoglossa</taxon>
        <taxon>Placobranchoidea</taxon>
        <taxon>Plakobranchidae</taxon>
        <taxon>Elysia</taxon>
    </lineage>
</organism>